<sequence length="59" mass="6502">MQNKKPPCKAAFYCLAFPVVAAAGCEGLRSKPFFRKHCGPLAAFGSDYKVPINIKRIFP</sequence>
<evidence type="ECO:0000313" key="3">
    <source>
        <dbReference type="Proteomes" id="UP000215861"/>
    </source>
</evidence>
<keyword evidence="1" id="KW-0732">Signal</keyword>
<evidence type="ECO:0008006" key="4">
    <source>
        <dbReference type="Google" id="ProtNLM"/>
    </source>
</evidence>
<feature type="chain" id="PRO_5012672938" description="Lipoprotein" evidence="1">
    <location>
        <begin position="22"/>
        <end position="59"/>
    </location>
</feature>
<gene>
    <name evidence="2" type="ORF">CJU81_11670</name>
</gene>
<accession>A0A267AIL5</accession>
<evidence type="ECO:0000256" key="1">
    <source>
        <dbReference type="SAM" id="SignalP"/>
    </source>
</evidence>
<dbReference type="EMBL" id="NQKQ01000011">
    <property type="protein sequence ID" value="PAA11669.1"/>
    <property type="molecule type" value="Genomic_DNA"/>
</dbReference>
<feature type="signal peptide" evidence="1">
    <location>
        <begin position="1"/>
        <end position="21"/>
    </location>
</feature>
<organism evidence="2 3">
    <name type="scientific">Pseudomonas fragi</name>
    <dbReference type="NCBI Taxonomy" id="296"/>
    <lineage>
        <taxon>Bacteria</taxon>
        <taxon>Pseudomonadati</taxon>
        <taxon>Pseudomonadota</taxon>
        <taxon>Gammaproteobacteria</taxon>
        <taxon>Pseudomonadales</taxon>
        <taxon>Pseudomonadaceae</taxon>
        <taxon>Pseudomonas</taxon>
    </lineage>
</organism>
<evidence type="ECO:0000313" key="2">
    <source>
        <dbReference type="EMBL" id="PAA11669.1"/>
    </source>
</evidence>
<reference evidence="2 3" key="1">
    <citation type="submission" date="2017-08" db="EMBL/GenBank/DDBJ databases">
        <title>Genomic and metabolic characterisation of spoilage-associated Pseudomonas species.</title>
        <authorList>
            <person name="Stanborough T."/>
            <person name="Fegan N."/>
            <person name="Powell S.M."/>
            <person name="Singh T."/>
            <person name="Tamplin M.L."/>
            <person name="Chandry P.S."/>
        </authorList>
    </citation>
    <scope>NUCLEOTIDE SEQUENCE [LARGE SCALE GENOMIC DNA]</scope>
    <source>
        <strain evidence="2 3">F1801</strain>
    </source>
</reference>
<comment type="caution">
    <text evidence="2">The sequence shown here is derived from an EMBL/GenBank/DDBJ whole genome shotgun (WGS) entry which is preliminary data.</text>
</comment>
<protein>
    <recommendedName>
        <fullName evidence="4">Lipoprotein</fullName>
    </recommendedName>
</protein>
<proteinExistence type="predicted"/>
<name>A0A267AIL5_PSEFR</name>
<dbReference type="AlphaFoldDB" id="A0A267AIL5"/>
<dbReference type="Proteomes" id="UP000215861">
    <property type="component" value="Unassembled WGS sequence"/>
</dbReference>
<dbReference type="PROSITE" id="PS51257">
    <property type="entry name" value="PROKAR_LIPOPROTEIN"/>
    <property type="match status" value="1"/>
</dbReference>